<comment type="caution">
    <text evidence="7">The sequence shown here is derived from an EMBL/GenBank/DDBJ whole genome shotgun (WGS) entry which is preliminary data.</text>
</comment>
<evidence type="ECO:0000256" key="5">
    <source>
        <dbReference type="SAM" id="MobiDB-lite"/>
    </source>
</evidence>
<gene>
    <name evidence="7" type="ORF">MFLAVUS_008310</name>
</gene>
<feature type="zinc finger region" description="C3H1-type" evidence="4">
    <location>
        <begin position="291"/>
        <end position="317"/>
    </location>
</feature>
<evidence type="ECO:0000313" key="7">
    <source>
        <dbReference type="EMBL" id="GAA5814807.1"/>
    </source>
</evidence>
<dbReference type="SUPFAM" id="SSF90229">
    <property type="entry name" value="CCCH zinc finger"/>
    <property type="match status" value="2"/>
</dbReference>
<dbReference type="InterPro" id="IPR036855">
    <property type="entry name" value="Znf_CCCH_sf"/>
</dbReference>
<dbReference type="PANTHER" id="PTHR46156:SF1">
    <property type="entry name" value="ZINC FINGER CCCH DOMAIN-CONTAINING PROTEIN 3"/>
    <property type="match status" value="1"/>
</dbReference>
<feature type="domain" description="C3H1-type" evidence="6">
    <location>
        <begin position="238"/>
        <end position="266"/>
    </location>
</feature>
<proteinExistence type="predicted"/>
<dbReference type="Gene3D" id="4.10.1000.10">
    <property type="entry name" value="Zinc finger, CCCH-type"/>
    <property type="match status" value="2"/>
</dbReference>
<feature type="compositionally biased region" description="Acidic residues" evidence="5">
    <location>
        <begin position="468"/>
        <end position="512"/>
    </location>
</feature>
<protein>
    <recommendedName>
        <fullName evidence="6">C3H1-type domain-containing protein</fullName>
    </recommendedName>
</protein>
<evidence type="ECO:0000259" key="6">
    <source>
        <dbReference type="PROSITE" id="PS50103"/>
    </source>
</evidence>
<keyword evidence="3 4" id="KW-0862">Zinc</keyword>
<keyword evidence="2 4" id="KW-0863">Zinc-finger</keyword>
<dbReference type="PROSITE" id="PS50103">
    <property type="entry name" value="ZF_C3H1"/>
    <property type="match status" value="3"/>
</dbReference>
<evidence type="ECO:0000313" key="8">
    <source>
        <dbReference type="Proteomes" id="UP001473302"/>
    </source>
</evidence>
<feature type="region of interest" description="Disordered" evidence="5">
    <location>
        <begin position="410"/>
        <end position="518"/>
    </location>
</feature>
<sequence length="518" mass="58208">MATDQEMLDRIAKLSSAINQQKSMQGGYIPTYNTLPAYGARPYNVRGRGGNMSVVRPNVNNVRPYARPIPSSYSPYTRPKPYGRPAPYIRPQTPPVSHNRKLVLNTTPSSLAPPKSHHRKLIINHKGTSTTNNTMVKSIDAATGRKQVAINGIDFVVKGKKLIRKDLFDSNTTKSNFMGPKVLVRRTSKRRDTNQNMVLGQAPGAIKRKGGNMVFTRGPEGYVRQGRSGKSLVLSTQAKKPRYCGFFTRYGKCPNAHRCTFLHDMNRRAICPRFLQNKCQKTCKLSHTPNEFNMPHCVHFQKGSCKNDPCMYMHVRTSTDAPVCKAFAMEGYCSKGLECVEKHVHVCPEFAETGQCSNANCRLPHVAKRTASTAKASGIIRLGSWVSPQYFHAQKMAKLEKKKAIEDATAAKVWTRPQPEPMETGEERKEKEEEDGFVRLFDDSDDDDGWSQFERESDSDIKTLRFGDDEEEEEEEGGDESEEEEDNSEEDGSDVEEVYEELSDGELSDIEEPPLPPT</sequence>
<evidence type="ECO:0000256" key="4">
    <source>
        <dbReference type="PROSITE-ProRule" id="PRU00723"/>
    </source>
</evidence>
<feature type="compositionally biased region" description="Basic and acidic residues" evidence="5">
    <location>
        <begin position="453"/>
        <end position="467"/>
    </location>
</feature>
<keyword evidence="8" id="KW-1185">Reference proteome</keyword>
<feature type="zinc finger region" description="C3H1-type" evidence="4">
    <location>
        <begin position="238"/>
        <end position="266"/>
    </location>
</feature>
<feature type="zinc finger region" description="C3H1-type" evidence="4">
    <location>
        <begin position="318"/>
        <end position="346"/>
    </location>
</feature>
<feature type="compositionally biased region" description="Basic and acidic residues" evidence="5">
    <location>
        <begin position="425"/>
        <end position="442"/>
    </location>
</feature>
<organism evidence="7 8">
    <name type="scientific">Mucor flavus</name>
    <dbReference type="NCBI Taxonomy" id="439312"/>
    <lineage>
        <taxon>Eukaryota</taxon>
        <taxon>Fungi</taxon>
        <taxon>Fungi incertae sedis</taxon>
        <taxon>Mucoromycota</taxon>
        <taxon>Mucoromycotina</taxon>
        <taxon>Mucoromycetes</taxon>
        <taxon>Mucorales</taxon>
        <taxon>Mucorineae</taxon>
        <taxon>Mucoraceae</taxon>
        <taxon>Mucor</taxon>
    </lineage>
</organism>
<evidence type="ECO:0000256" key="2">
    <source>
        <dbReference type="ARBA" id="ARBA00022771"/>
    </source>
</evidence>
<feature type="domain" description="C3H1-type" evidence="6">
    <location>
        <begin position="318"/>
        <end position="346"/>
    </location>
</feature>
<dbReference type="PANTHER" id="PTHR46156">
    <property type="entry name" value="CCCH ZINGC FINGER"/>
    <property type="match status" value="1"/>
</dbReference>
<evidence type="ECO:0000256" key="1">
    <source>
        <dbReference type="ARBA" id="ARBA00022723"/>
    </source>
</evidence>
<dbReference type="Proteomes" id="UP001473302">
    <property type="component" value="Unassembled WGS sequence"/>
</dbReference>
<name>A0ABP9Z6Q1_9FUNG</name>
<keyword evidence="1 4" id="KW-0479">Metal-binding</keyword>
<dbReference type="SMART" id="SM00356">
    <property type="entry name" value="ZnF_C3H1"/>
    <property type="match status" value="5"/>
</dbReference>
<dbReference type="EMBL" id="BAABUK010000023">
    <property type="protein sequence ID" value="GAA5814807.1"/>
    <property type="molecule type" value="Genomic_DNA"/>
</dbReference>
<evidence type="ECO:0000256" key="3">
    <source>
        <dbReference type="ARBA" id="ARBA00022833"/>
    </source>
</evidence>
<dbReference type="InterPro" id="IPR000571">
    <property type="entry name" value="Znf_CCCH"/>
</dbReference>
<reference evidence="7 8" key="1">
    <citation type="submission" date="2024-04" db="EMBL/GenBank/DDBJ databases">
        <title>genome sequences of Mucor flavus KT1a and Helicostylum pulchrum KT1b strains isolated from the surface of a dry-aged beef.</title>
        <authorList>
            <person name="Toyotome T."/>
            <person name="Hosono M."/>
            <person name="Torimaru M."/>
            <person name="Fukuda K."/>
            <person name="Mikami N."/>
        </authorList>
    </citation>
    <scope>NUCLEOTIDE SEQUENCE [LARGE SCALE GENOMIC DNA]</scope>
    <source>
        <strain evidence="7 8">KT1a</strain>
    </source>
</reference>
<accession>A0ABP9Z6Q1</accession>
<feature type="domain" description="C3H1-type" evidence="6">
    <location>
        <begin position="291"/>
        <end position="317"/>
    </location>
</feature>